<gene>
    <name evidence="1" type="ORF">XNOV1_A039173</name>
</gene>
<reference evidence="1" key="1">
    <citation type="submission" date="2023-08" db="EMBL/GenBank/DDBJ databases">
        <authorList>
            <person name="Alioto T."/>
            <person name="Alioto T."/>
            <person name="Gomez Garrido J."/>
        </authorList>
    </citation>
    <scope>NUCLEOTIDE SEQUENCE</scope>
</reference>
<keyword evidence="2" id="KW-1185">Reference proteome</keyword>
<dbReference type="Proteomes" id="UP001178508">
    <property type="component" value="Chromosome 11"/>
</dbReference>
<dbReference type="EMBL" id="OY660874">
    <property type="protein sequence ID" value="CAJ1067556.1"/>
    <property type="molecule type" value="Genomic_DNA"/>
</dbReference>
<organism evidence="1 2">
    <name type="scientific">Xyrichtys novacula</name>
    <name type="common">Pearly razorfish</name>
    <name type="synonym">Hemipteronotus novacula</name>
    <dbReference type="NCBI Taxonomy" id="13765"/>
    <lineage>
        <taxon>Eukaryota</taxon>
        <taxon>Metazoa</taxon>
        <taxon>Chordata</taxon>
        <taxon>Craniata</taxon>
        <taxon>Vertebrata</taxon>
        <taxon>Euteleostomi</taxon>
        <taxon>Actinopterygii</taxon>
        <taxon>Neopterygii</taxon>
        <taxon>Teleostei</taxon>
        <taxon>Neoteleostei</taxon>
        <taxon>Acanthomorphata</taxon>
        <taxon>Eupercaria</taxon>
        <taxon>Labriformes</taxon>
        <taxon>Labridae</taxon>
        <taxon>Xyrichtys</taxon>
    </lineage>
</organism>
<evidence type="ECO:0000313" key="1">
    <source>
        <dbReference type="EMBL" id="CAJ1067556.1"/>
    </source>
</evidence>
<name>A0AAV1G2Y4_XYRNO</name>
<evidence type="ECO:0000313" key="2">
    <source>
        <dbReference type="Proteomes" id="UP001178508"/>
    </source>
</evidence>
<protein>
    <submittedName>
        <fullName evidence="1">Uncharacterized protein LOC109990733</fullName>
    </submittedName>
</protein>
<accession>A0AAV1G2Y4</accession>
<sequence>MQSCKQKKRCEDSLSSLHDIDPTADTMLRFSLIICVSLIVSINAKPYQPLNKFEEFRDTVMSVDKDGKMSWGVEVEPPEDLDETHYDVDPSMKIWKSMVGGGGNQQYMEAEVDLDELYHPSVVDLLKVQIQNTDVLPAEDVPVQLVKAEEDTDEVAPEEPEPDMDAIYHKAREELAVYLAPLMAKDQADVEMPALYLEPEEDLDDLYHQDILQPVPLQDDAQAAALVDLPFQGKYSEPEEDLDDFYHK</sequence>
<dbReference type="AlphaFoldDB" id="A0AAV1G2Y4"/>
<proteinExistence type="predicted"/>